<name>A0A4Z2GTQ1_9TELE</name>
<reference evidence="1 2" key="1">
    <citation type="submission" date="2019-03" db="EMBL/GenBank/DDBJ databases">
        <title>First draft genome of Liparis tanakae, snailfish: a comprehensive survey of snailfish specific genes.</title>
        <authorList>
            <person name="Kim W."/>
            <person name="Song I."/>
            <person name="Jeong J.-H."/>
            <person name="Kim D."/>
            <person name="Kim S."/>
            <person name="Ryu S."/>
            <person name="Song J.Y."/>
            <person name="Lee S.K."/>
        </authorList>
    </citation>
    <scope>NUCLEOTIDE SEQUENCE [LARGE SCALE GENOMIC DNA]</scope>
    <source>
        <tissue evidence="1">Muscle</tissue>
    </source>
</reference>
<evidence type="ECO:0000313" key="2">
    <source>
        <dbReference type="Proteomes" id="UP000314294"/>
    </source>
</evidence>
<sequence>MISWQGSTVVHLGFFDFILTDRAADVKTSSVSSSCRVSVDTAAPGVIIDADAGECASIRGAEADTFSHVLPPQVPSNTSLWVTAAIGSLDGKTQSQKLLLETHLSVSSGVGEVVIDTILVMPLIMTLTPNQCHLLGAVPPPADISDVSVLCEVTGEIKTQLRPQVGKRGKRDILDDFREEPRFGGISGAAVPILGLEHHEANHDRDQADGGYHQGEDDDRRRVAQLLRGTILEEVGVNVHKDLLHQGVGPRDLETSKAWPAHSM</sequence>
<proteinExistence type="predicted"/>
<dbReference type="Proteomes" id="UP000314294">
    <property type="component" value="Unassembled WGS sequence"/>
</dbReference>
<gene>
    <name evidence="1" type="ORF">EYF80_032977</name>
</gene>
<dbReference type="AlphaFoldDB" id="A0A4Z2GTQ1"/>
<protein>
    <submittedName>
        <fullName evidence="1">Uncharacterized protein</fullName>
    </submittedName>
</protein>
<dbReference type="EMBL" id="SRLO01000420">
    <property type="protein sequence ID" value="TNN56799.1"/>
    <property type="molecule type" value="Genomic_DNA"/>
</dbReference>
<evidence type="ECO:0000313" key="1">
    <source>
        <dbReference type="EMBL" id="TNN56799.1"/>
    </source>
</evidence>
<organism evidence="1 2">
    <name type="scientific">Liparis tanakae</name>
    <name type="common">Tanaka's snailfish</name>
    <dbReference type="NCBI Taxonomy" id="230148"/>
    <lineage>
        <taxon>Eukaryota</taxon>
        <taxon>Metazoa</taxon>
        <taxon>Chordata</taxon>
        <taxon>Craniata</taxon>
        <taxon>Vertebrata</taxon>
        <taxon>Euteleostomi</taxon>
        <taxon>Actinopterygii</taxon>
        <taxon>Neopterygii</taxon>
        <taxon>Teleostei</taxon>
        <taxon>Neoteleostei</taxon>
        <taxon>Acanthomorphata</taxon>
        <taxon>Eupercaria</taxon>
        <taxon>Perciformes</taxon>
        <taxon>Cottioidei</taxon>
        <taxon>Cottales</taxon>
        <taxon>Liparidae</taxon>
        <taxon>Liparis</taxon>
    </lineage>
</organism>
<accession>A0A4Z2GTQ1</accession>
<keyword evidence="2" id="KW-1185">Reference proteome</keyword>
<comment type="caution">
    <text evidence="1">The sequence shown here is derived from an EMBL/GenBank/DDBJ whole genome shotgun (WGS) entry which is preliminary data.</text>
</comment>